<protein>
    <submittedName>
        <fullName evidence="4">Sulfurtransferase</fullName>
    </submittedName>
</protein>
<sequence length="306" mass="32307">MKQILLALAVAVAAVSPLGARTFGPLVTPTEIEAAAPAPIILDTRGPAYEQGHIPGAISAPYGLFRGPAENPGALVPVDELQSRLRTLGLTKDRPIVIVHQGKDDSDFGSAARVYWTLKSSGFTDLSILNGGMNAWLAAGLPVETEKVVPVPSDVTITFSDEWLATTDDVAKIVEGKETAQLIDARPTPFFEGKQAHEVASRPGTLPGAESVPHSQFFVGGSPAIGGETTAKDVAAKLGLKQGEEVVSFCNTGHWAATDWFALSELAGVPDVKLYPDSMVGYSQTDLPMQNTPGLWQNLKRQLGGN</sequence>
<dbReference type="EMBL" id="SAUW01000003">
    <property type="protein sequence ID" value="RWR14335.1"/>
    <property type="molecule type" value="Genomic_DNA"/>
</dbReference>
<evidence type="ECO:0000256" key="1">
    <source>
        <dbReference type="ARBA" id="ARBA00022737"/>
    </source>
</evidence>
<evidence type="ECO:0000313" key="4">
    <source>
        <dbReference type="EMBL" id="RWR14335.1"/>
    </source>
</evidence>
<comment type="caution">
    <text evidence="4">The sequence shown here is derived from an EMBL/GenBank/DDBJ whole genome shotgun (WGS) entry which is preliminary data.</text>
</comment>
<dbReference type="InterPro" id="IPR001763">
    <property type="entry name" value="Rhodanese-like_dom"/>
</dbReference>
<accession>A0A443J1T0</accession>
<organism evidence="4 5">
    <name type="scientific">Paenirhodobacter populi</name>
    <dbReference type="NCBI Taxonomy" id="2306993"/>
    <lineage>
        <taxon>Bacteria</taxon>
        <taxon>Pseudomonadati</taxon>
        <taxon>Pseudomonadota</taxon>
        <taxon>Alphaproteobacteria</taxon>
        <taxon>Rhodobacterales</taxon>
        <taxon>Rhodobacter group</taxon>
        <taxon>Paenirhodobacter</taxon>
    </lineage>
</organism>
<keyword evidence="1" id="KW-0677">Repeat</keyword>
<dbReference type="AlphaFoldDB" id="A0A443J1T0"/>
<dbReference type="RefSeq" id="WP_128268892.1">
    <property type="nucleotide sequence ID" value="NZ_SAUW01000003.1"/>
</dbReference>
<dbReference type="Pfam" id="PF00581">
    <property type="entry name" value="Rhodanese"/>
    <property type="match status" value="2"/>
</dbReference>
<dbReference type="SUPFAM" id="SSF52821">
    <property type="entry name" value="Rhodanese/Cell cycle control phosphatase"/>
    <property type="match status" value="2"/>
</dbReference>
<evidence type="ECO:0000259" key="3">
    <source>
        <dbReference type="PROSITE" id="PS50206"/>
    </source>
</evidence>
<evidence type="ECO:0000313" key="5">
    <source>
        <dbReference type="Proteomes" id="UP000285710"/>
    </source>
</evidence>
<feature type="domain" description="Rhodanese" evidence="3">
    <location>
        <begin position="35"/>
        <end position="145"/>
    </location>
</feature>
<dbReference type="InterPro" id="IPR036873">
    <property type="entry name" value="Rhodanese-like_dom_sf"/>
</dbReference>
<dbReference type="PANTHER" id="PTHR43855">
    <property type="entry name" value="THIOSULFATE SULFURTRANSFERASE"/>
    <property type="match status" value="1"/>
</dbReference>
<dbReference type="GO" id="GO:0016740">
    <property type="term" value="F:transferase activity"/>
    <property type="evidence" value="ECO:0007669"/>
    <property type="project" value="UniProtKB-KW"/>
</dbReference>
<reference evidence="4 5" key="2">
    <citation type="submission" date="2019-01" db="EMBL/GenBank/DDBJ databases">
        <authorList>
            <person name="Li Y."/>
        </authorList>
    </citation>
    <scope>NUCLEOTIDE SEQUENCE [LARGE SCALE GENOMIC DNA]</scope>
    <source>
        <strain evidence="4 5">2D-5</strain>
    </source>
</reference>
<dbReference type="Proteomes" id="UP000285710">
    <property type="component" value="Unassembled WGS sequence"/>
</dbReference>
<dbReference type="InterPro" id="IPR051126">
    <property type="entry name" value="Thiosulfate_sulfurtransferase"/>
</dbReference>
<keyword evidence="5" id="KW-1185">Reference proteome</keyword>
<dbReference type="PROSITE" id="PS50206">
    <property type="entry name" value="RHODANESE_3"/>
    <property type="match status" value="2"/>
</dbReference>
<reference evidence="4 5" key="1">
    <citation type="submission" date="2019-01" db="EMBL/GenBank/DDBJ databases">
        <title>Sinorhodobacter populi sp. nov. isolated from the symptomatic bark tissue of Populus euramericana canker.</title>
        <authorList>
            <person name="Xu G."/>
        </authorList>
    </citation>
    <scope>NUCLEOTIDE SEQUENCE [LARGE SCALE GENOMIC DNA]</scope>
    <source>
        <strain evidence="4 5">2D-5</strain>
    </source>
</reference>
<dbReference type="SMART" id="SM00450">
    <property type="entry name" value="RHOD"/>
    <property type="match status" value="2"/>
</dbReference>
<keyword evidence="2" id="KW-0732">Signal</keyword>
<feature type="chain" id="PRO_5018988329" evidence="2">
    <location>
        <begin position="21"/>
        <end position="306"/>
    </location>
</feature>
<name>A0A443J1T0_9RHOB</name>
<dbReference type="Gene3D" id="3.40.250.10">
    <property type="entry name" value="Rhodanese-like domain"/>
    <property type="match status" value="2"/>
</dbReference>
<gene>
    <name evidence="4" type="ORF">D2T33_03745</name>
</gene>
<evidence type="ECO:0000256" key="2">
    <source>
        <dbReference type="SAM" id="SignalP"/>
    </source>
</evidence>
<feature type="signal peptide" evidence="2">
    <location>
        <begin position="1"/>
        <end position="20"/>
    </location>
</feature>
<keyword evidence="4" id="KW-0808">Transferase</keyword>
<dbReference type="PANTHER" id="PTHR43855:SF1">
    <property type="entry name" value="THIOSULFATE SULFURTRANSFERASE"/>
    <property type="match status" value="1"/>
</dbReference>
<proteinExistence type="predicted"/>
<feature type="domain" description="Rhodanese" evidence="3">
    <location>
        <begin position="176"/>
        <end position="291"/>
    </location>
</feature>
<dbReference type="CDD" id="cd01448">
    <property type="entry name" value="TST_Repeat_1"/>
    <property type="match status" value="1"/>
</dbReference>